<evidence type="ECO:0000256" key="2">
    <source>
        <dbReference type="SAM" id="SignalP"/>
    </source>
</evidence>
<keyword evidence="2" id="KW-0732">Signal</keyword>
<keyword evidence="1" id="KW-0812">Transmembrane</keyword>
<name>A0AAW6UF08_9MOLU</name>
<dbReference type="GO" id="GO:0008081">
    <property type="term" value="F:phosphoric diester hydrolase activity"/>
    <property type="evidence" value="ECO:0007669"/>
    <property type="project" value="InterPro"/>
</dbReference>
<dbReference type="PANTHER" id="PTHR46211">
    <property type="entry name" value="GLYCEROPHOSPHORYL DIESTER PHOSPHODIESTERASE"/>
    <property type="match status" value="1"/>
</dbReference>
<dbReference type="InterPro" id="IPR030395">
    <property type="entry name" value="GP_PDE_dom"/>
</dbReference>
<dbReference type="Gene3D" id="2.60.120.560">
    <property type="entry name" value="Exo-inulinase, domain 1"/>
    <property type="match status" value="1"/>
</dbReference>
<feature type="domain" description="GP-PDE" evidence="3">
    <location>
        <begin position="536"/>
        <end position="782"/>
    </location>
</feature>
<dbReference type="EMBL" id="JASCXW010000037">
    <property type="protein sequence ID" value="MDI6453598.1"/>
    <property type="molecule type" value="Genomic_DNA"/>
</dbReference>
<feature type="transmembrane region" description="Helical" evidence="1">
    <location>
        <begin position="894"/>
        <end position="919"/>
    </location>
</feature>
<keyword evidence="1" id="KW-1133">Transmembrane helix</keyword>
<dbReference type="PROSITE" id="PS51704">
    <property type="entry name" value="GP_PDE"/>
    <property type="match status" value="1"/>
</dbReference>
<dbReference type="InterPro" id="IPR017946">
    <property type="entry name" value="PLC-like_Pdiesterase_TIM-brl"/>
</dbReference>
<evidence type="ECO:0000313" key="5">
    <source>
        <dbReference type="Proteomes" id="UP001431532"/>
    </source>
</evidence>
<dbReference type="Proteomes" id="UP001431532">
    <property type="component" value="Unassembled WGS sequence"/>
</dbReference>
<dbReference type="Pfam" id="PF06439">
    <property type="entry name" value="3keto-disac_hyd"/>
    <property type="match status" value="1"/>
</dbReference>
<proteinExistence type="predicted"/>
<evidence type="ECO:0000313" key="4">
    <source>
        <dbReference type="EMBL" id="MDI6453598.1"/>
    </source>
</evidence>
<dbReference type="GO" id="GO:0006629">
    <property type="term" value="P:lipid metabolic process"/>
    <property type="evidence" value="ECO:0007669"/>
    <property type="project" value="InterPro"/>
</dbReference>
<gene>
    <name evidence="4" type="ORF">QJ521_08460</name>
</gene>
<sequence>MKKRMIVVLLLLMSFMVFGSLDRGQKIQAQTNDERILTSTSTHLLTNVDEAIDTSVIRVRGAFGEIFLNQATLTSANSAVTITANAITVSEKGIFPISFQYPGTTMTLHVISKLATETEYVIYEENFSYPNGAIPSSLTLLNNVGQPGGSAAIDGNRLLLSPSTIVLFPSYLQGFSNYIIETDMRMSSAANSSRWTSVMFRYQTENYYQMAVRQDATLPNGVEFAKRVEGSWNVTGTGSYTEALAPGTTYRLKVDVNGTTVKEFINDTEIINYDAAFEFTHGRIGVQADNVNVYYDNVKITLPEDYIEVDQYQFQQVVDVYKPTTGIVAPATTLVWFNELSQLDDFSAAIRPATAIFRINEDLDVVDASGNVLLPLYDALLAVDGKVIPAFYTNNATTAASLGSTLRNYRIFDTFIVSDDGDVILAAREAHSLMRGVLNFPMTDVESLSKEDLIEVRKATNTAQAVASIIPVHLLNQDLVHYMQQRVMTVWTTAGNDDVSQYKAILSGANGIITQDFESLFEKYASFGPNTHVRRPLMIAHRGLYAGGLSSAPENTIEAAQEAIEKGADILEFDVYLTLDQEVVVIHDATTARTAPGYDSLTISQSTLEQVKSVNLVDPIGGREDLKIPTLREFMTAFKDEDVVLFIEIKPTSDLLVLRVAEIIEELEMYDQSAIITFSTANIQSMNVYMPELSNGHLTGAVLNAQNLNTSLTNMFSTNVPINSTLNPSYGALTRNFVEAIVHRGITVWPWTLNEYNVIVQYYNYGVGGITTDHLGYIQDTFNRVVFNTYNHLTLLEDATDIRIRAAIETPAGLSYPYMPEMTIIDDGGTGIVIDLNGNVTHVNSTGTAYAFTKFNSTMPNGISFTITGDLVTIDIVSEIPQEPGDEPDTNNTAIIIVSIIGGSAALGVGGFFGIRYLLKLRKIS</sequence>
<dbReference type="InterPro" id="IPR010496">
    <property type="entry name" value="AL/BT2_dom"/>
</dbReference>
<evidence type="ECO:0000256" key="1">
    <source>
        <dbReference type="SAM" id="Phobius"/>
    </source>
</evidence>
<dbReference type="AlphaFoldDB" id="A0AAW6UF08"/>
<protein>
    <submittedName>
        <fullName evidence="4">Glycerophosphodiester phosphodiesterase family protein</fullName>
    </submittedName>
</protein>
<evidence type="ECO:0000259" key="3">
    <source>
        <dbReference type="PROSITE" id="PS51704"/>
    </source>
</evidence>
<dbReference type="PANTHER" id="PTHR46211:SF1">
    <property type="entry name" value="GLYCEROPHOSPHODIESTER PHOSPHODIESTERASE, CYTOPLASMIC"/>
    <property type="match status" value="1"/>
</dbReference>
<keyword evidence="5" id="KW-1185">Reference proteome</keyword>
<dbReference type="SUPFAM" id="SSF51695">
    <property type="entry name" value="PLC-like phosphodiesterases"/>
    <property type="match status" value="1"/>
</dbReference>
<accession>A0AAW6UF08</accession>
<reference evidence="4" key="1">
    <citation type="submission" date="2023-05" db="EMBL/GenBank/DDBJ databases">
        <title>Mariniplasma microaerophilum sp. nov., a novel anaerobic mollicute isolated from terrestrial mud volcano, Taman Peninsula, Russia.</title>
        <authorList>
            <person name="Khomyakova M.A."/>
            <person name="Merkel A.Y."/>
            <person name="Slobodkin A.I."/>
        </authorList>
    </citation>
    <scope>NUCLEOTIDE SEQUENCE</scope>
    <source>
        <strain evidence="4">M4Ah</strain>
    </source>
</reference>
<dbReference type="Gene3D" id="3.20.20.190">
    <property type="entry name" value="Phosphatidylinositol (PI) phosphodiesterase"/>
    <property type="match status" value="1"/>
</dbReference>
<keyword evidence="1" id="KW-0472">Membrane</keyword>
<feature type="chain" id="PRO_5043420216" evidence="2">
    <location>
        <begin position="20"/>
        <end position="925"/>
    </location>
</feature>
<dbReference type="RefSeq" id="WP_282840033.1">
    <property type="nucleotide sequence ID" value="NZ_JASCXW010000037.1"/>
</dbReference>
<feature type="signal peptide" evidence="2">
    <location>
        <begin position="1"/>
        <end position="19"/>
    </location>
</feature>
<dbReference type="PROSITE" id="PS50007">
    <property type="entry name" value="PIPLC_X_DOMAIN"/>
    <property type="match status" value="1"/>
</dbReference>
<organism evidence="4 5">
    <name type="scientific">Peloplasma aerotolerans</name>
    <dbReference type="NCBI Taxonomy" id="3044389"/>
    <lineage>
        <taxon>Bacteria</taxon>
        <taxon>Bacillati</taxon>
        <taxon>Mycoplasmatota</taxon>
        <taxon>Mollicutes</taxon>
        <taxon>Acholeplasmatales</taxon>
        <taxon>Acholeplasmataceae</taxon>
        <taxon>Peloplasma</taxon>
    </lineage>
</organism>
<comment type="caution">
    <text evidence="4">The sequence shown here is derived from an EMBL/GenBank/DDBJ whole genome shotgun (WGS) entry which is preliminary data.</text>
</comment>
<dbReference type="Pfam" id="PF03009">
    <property type="entry name" value="GDPD"/>
    <property type="match status" value="1"/>
</dbReference>